<dbReference type="PANTHER" id="PTHR37576">
    <property type="entry name" value="DEFECT AT LOW TEMPERATURE PROTEIN 1"/>
    <property type="match status" value="1"/>
</dbReference>
<protein>
    <submittedName>
        <fullName evidence="2">Uncharacterized protein</fullName>
    </submittedName>
</protein>
<gene>
    <name evidence="2" type="ORF">LTR97_012577</name>
</gene>
<dbReference type="Proteomes" id="UP001310594">
    <property type="component" value="Unassembled WGS sequence"/>
</dbReference>
<keyword evidence="1" id="KW-1133">Transmembrane helix</keyword>
<proteinExistence type="predicted"/>
<dbReference type="EMBL" id="JAVRQU010000028">
    <property type="protein sequence ID" value="KAK5689818.1"/>
    <property type="molecule type" value="Genomic_DNA"/>
</dbReference>
<reference evidence="2" key="1">
    <citation type="submission" date="2023-08" db="EMBL/GenBank/DDBJ databases">
        <title>Black Yeasts Isolated from many extreme environments.</title>
        <authorList>
            <person name="Coleine C."/>
            <person name="Stajich J.E."/>
            <person name="Selbmann L."/>
        </authorList>
    </citation>
    <scope>NUCLEOTIDE SEQUENCE</scope>
    <source>
        <strain evidence="2">CCFEE 5810</strain>
    </source>
</reference>
<evidence type="ECO:0000313" key="2">
    <source>
        <dbReference type="EMBL" id="KAK5689818.1"/>
    </source>
</evidence>
<organism evidence="2 3">
    <name type="scientific">Elasticomyces elasticus</name>
    <dbReference type="NCBI Taxonomy" id="574655"/>
    <lineage>
        <taxon>Eukaryota</taxon>
        <taxon>Fungi</taxon>
        <taxon>Dikarya</taxon>
        <taxon>Ascomycota</taxon>
        <taxon>Pezizomycotina</taxon>
        <taxon>Dothideomycetes</taxon>
        <taxon>Dothideomycetidae</taxon>
        <taxon>Mycosphaerellales</taxon>
        <taxon>Teratosphaeriaceae</taxon>
        <taxon>Elasticomyces</taxon>
    </lineage>
</organism>
<dbReference type="Pfam" id="PF11374">
    <property type="entry name" value="DUF3176"/>
    <property type="match status" value="1"/>
</dbReference>
<dbReference type="AlphaFoldDB" id="A0AAN7VWI0"/>
<accession>A0AAN7VWI0</accession>
<name>A0AAN7VWI0_9PEZI</name>
<evidence type="ECO:0000313" key="3">
    <source>
        <dbReference type="Proteomes" id="UP001310594"/>
    </source>
</evidence>
<dbReference type="PANTHER" id="PTHR37576:SF2">
    <property type="entry name" value="DEFECT AT LOW TEMPERATURE PROTEIN 1"/>
    <property type="match status" value="1"/>
</dbReference>
<keyword evidence="1" id="KW-0812">Transmembrane</keyword>
<evidence type="ECO:0000256" key="1">
    <source>
        <dbReference type="SAM" id="Phobius"/>
    </source>
</evidence>
<feature type="transmembrane region" description="Helical" evidence="1">
    <location>
        <begin position="166"/>
        <end position="184"/>
    </location>
</feature>
<feature type="transmembrane region" description="Helical" evidence="1">
    <location>
        <begin position="69"/>
        <end position="91"/>
    </location>
</feature>
<dbReference type="InterPro" id="IPR021514">
    <property type="entry name" value="DUF3176"/>
</dbReference>
<keyword evidence="1" id="KW-0472">Membrane</keyword>
<comment type="caution">
    <text evidence="2">The sequence shown here is derived from an EMBL/GenBank/DDBJ whole genome shotgun (WGS) entry which is preliminary data.</text>
</comment>
<feature type="transmembrane region" description="Helical" evidence="1">
    <location>
        <begin position="522"/>
        <end position="545"/>
    </location>
</feature>
<sequence length="628" mass="68709">MAPQLRLLDLETGQLAPFDLQKTSFTDTIEVIDEKSTTSISVTSSAPRESAKSSSIGTRLSRWAQPRPITGLLTLLVVFGCVLFTAAILIASNKRPVDKWIIQPTVYLAIATAVANSALSYAFTQAAVVAWFYRASKGTTILGLERTWEASYSVVHAISQGRNTSLVAIAAILVALMIVDGPLLQRSSTVVVATQSNMMTVNFTLTPEVPKGLSGLWQFQNIIISNAAIQVGQDFTLKSPIALAVNPPCLGLCAAKLLGPGVVKTNCSTKSWPITKSMYFDPNATWGSQGAQGDLFYWPEGGRKGINPFFYVSVNYHYREPKGSATYQSEGTMLRVARIDLRNSSGTYTETSCWLLPAVLEYDVQFDDVGHVKVLSDTTSTARPVALANNTLARDDSPQHLTLLQSSTIDWFTMYLEMYAGSFVEAYLLDNGSVWASNFGTVNAQSLKYTNYLNNTNPLDVAWYDPTTDMMNDMNDMMFRAAVLSSSWANLSQLIDPGLSAEQSVIANQTVTQNVYHADFRWYAAATALEILVALAVLPLFWGWWTLNRHISFSPISFGLALNAPLLRELDPAEGSRGAIKQLGQVHVRYGVVVEGGSGRHSIFDGDHKRLDNVNRVGIAESRYVVAT</sequence>
<feature type="transmembrane region" description="Helical" evidence="1">
    <location>
        <begin position="106"/>
        <end position="133"/>
    </location>
</feature>